<evidence type="ECO:0000313" key="2">
    <source>
        <dbReference type="EMBL" id="PBK91242.1"/>
    </source>
</evidence>
<feature type="chain" id="PRO_5013547527" evidence="1">
    <location>
        <begin position="20"/>
        <end position="197"/>
    </location>
</feature>
<sequence length="197" mass="22363">MSTRLVLPMLIALISHATSKLSKSFNCDTKVPAYLKGMNRIPIHVILVLQKGNEVHRKACAVRHHQYLHREACVLCTKVGRQAVFLWGDREEAKTLRTMGKMWWSSGRTLAISCGWHHSNSLSKMDHYTIRGFNNAGSMVFTTELAIRVADSDAWVYTLNQRQEIFKPADFDGPTVVDSRYLDTFSDTSDSTELGWD</sequence>
<dbReference type="AlphaFoldDB" id="A0A2H3DIE2"/>
<dbReference type="OrthoDB" id="3122569at2759"/>
<evidence type="ECO:0000256" key="1">
    <source>
        <dbReference type="SAM" id="SignalP"/>
    </source>
</evidence>
<gene>
    <name evidence="2" type="ORF">ARMGADRAFT_1031914</name>
</gene>
<proteinExistence type="predicted"/>
<dbReference type="InParanoid" id="A0A2H3DIE2"/>
<dbReference type="Proteomes" id="UP000217790">
    <property type="component" value="Unassembled WGS sequence"/>
</dbReference>
<accession>A0A2H3DIE2</accession>
<name>A0A2H3DIE2_ARMGA</name>
<keyword evidence="1" id="KW-0732">Signal</keyword>
<feature type="signal peptide" evidence="1">
    <location>
        <begin position="1"/>
        <end position="19"/>
    </location>
</feature>
<organism evidence="2 3">
    <name type="scientific">Armillaria gallica</name>
    <name type="common">Bulbous honey fungus</name>
    <name type="synonym">Armillaria bulbosa</name>
    <dbReference type="NCBI Taxonomy" id="47427"/>
    <lineage>
        <taxon>Eukaryota</taxon>
        <taxon>Fungi</taxon>
        <taxon>Dikarya</taxon>
        <taxon>Basidiomycota</taxon>
        <taxon>Agaricomycotina</taxon>
        <taxon>Agaricomycetes</taxon>
        <taxon>Agaricomycetidae</taxon>
        <taxon>Agaricales</taxon>
        <taxon>Marasmiineae</taxon>
        <taxon>Physalacriaceae</taxon>
        <taxon>Armillaria</taxon>
    </lineage>
</organism>
<reference evidence="3" key="1">
    <citation type="journal article" date="2017" name="Nat. Ecol. Evol.">
        <title>Genome expansion and lineage-specific genetic innovations in the forest pathogenic fungi Armillaria.</title>
        <authorList>
            <person name="Sipos G."/>
            <person name="Prasanna A.N."/>
            <person name="Walter M.C."/>
            <person name="O'Connor E."/>
            <person name="Balint B."/>
            <person name="Krizsan K."/>
            <person name="Kiss B."/>
            <person name="Hess J."/>
            <person name="Varga T."/>
            <person name="Slot J."/>
            <person name="Riley R."/>
            <person name="Boka B."/>
            <person name="Rigling D."/>
            <person name="Barry K."/>
            <person name="Lee J."/>
            <person name="Mihaltcheva S."/>
            <person name="LaButti K."/>
            <person name="Lipzen A."/>
            <person name="Waldron R."/>
            <person name="Moloney N.M."/>
            <person name="Sperisen C."/>
            <person name="Kredics L."/>
            <person name="Vagvoelgyi C."/>
            <person name="Patrignani A."/>
            <person name="Fitzpatrick D."/>
            <person name="Nagy I."/>
            <person name="Doyle S."/>
            <person name="Anderson J.B."/>
            <person name="Grigoriev I.V."/>
            <person name="Gueldener U."/>
            <person name="Muensterkoetter M."/>
            <person name="Nagy L.G."/>
        </authorList>
    </citation>
    <scope>NUCLEOTIDE SEQUENCE [LARGE SCALE GENOMIC DNA]</scope>
    <source>
        <strain evidence="3">Ar21-2</strain>
    </source>
</reference>
<protein>
    <submittedName>
        <fullName evidence="2">Uncharacterized protein</fullName>
    </submittedName>
</protein>
<dbReference type="EMBL" id="KZ293662">
    <property type="protein sequence ID" value="PBK91242.1"/>
    <property type="molecule type" value="Genomic_DNA"/>
</dbReference>
<keyword evidence="3" id="KW-1185">Reference proteome</keyword>
<evidence type="ECO:0000313" key="3">
    <source>
        <dbReference type="Proteomes" id="UP000217790"/>
    </source>
</evidence>